<sequence>MSALMAGACLTAAPAMADDHSTARARFLSADIASVDLGPLAALKGVTAHQRGGRTVTKTNRLEGSLLGNLIPLKKYAKWLEFGDAVTIGAVTQFAQAKPNGRSRAYAGLVSSSGPIGDNGGHRVPTSATVNLSKLMAGRVPDFVTDQVKNLHVGFRGLTAVGAMDAKRAVAPASSCRNLDHPKHCLGYQLGNVSVGARFPALKDFYASLGPIWSAFDGRSRPIAQICNTMLAPIPQVKPACDTLRNNPFMDVSIKPPNADRLVDVFRRAGRHHGLYIDPTRGTVRLDADRFLAGMGIDVNRLGQGTNVVSYVTEAIDTGIAPALNSTAQRVIDEVVRELEKSAITIKPVGSAPVTVQLSDLSPLYQPLVYALKAAVMHGIYEGVGQLTNQIMPALREADAYGDRVQILANIQDRTAGGAYRVTALRVRINDQEALPGNIDLAKVAVGPNGR</sequence>
<evidence type="ECO:0000313" key="3">
    <source>
        <dbReference type="Proteomes" id="UP001164390"/>
    </source>
</evidence>
<dbReference type="AlphaFoldDB" id="A0AA46TM58"/>
<dbReference type="NCBIfam" id="NF033766">
    <property type="entry name" value="choice_anch_G"/>
    <property type="match status" value="1"/>
</dbReference>
<protein>
    <submittedName>
        <fullName evidence="2">Choice-of-anchor G family protein</fullName>
    </submittedName>
</protein>
<keyword evidence="3" id="KW-1185">Reference proteome</keyword>
<proteinExistence type="predicted"/>
<name>A0AA46TM58_9ACTN</name>
<reference evidence="2" key="1">
    <citation type="submission" date="2022-01" db="EMBL/GenBank/DDBJ databases">
        <title>Nocardioidaceae gen. sp. A5X3R13.</title>
        <authorList>
            <person name="Lopez Marin M.A."/>
            <person name="Uhlik O."/>
        </authorList>
    </citation>
    <scope>NUCLEOTIDE SEQUENCE</scope>
    <source>
        <strain evidence="2">A5X3R13</strain>
    </source>
</reference>
<dbReference type="EMBL" id="CP094970">
    <property type="protein sequence ID" value="UYM07457.1"/>
    <property type="molecule type" value="Genomic_DNA"/>
</dbReference>
<dbReference type="InterPro" id="IPR047900">
    <property type="entry name" value="Choice_anch_G"/>
</dbReference>
<dbReference type="KEGG" id="sgrg:L0C25_10420"/>
<feature type="chain" id="PRO_5041383815" evidence="1">
    <location>
        <begin position="18"/>
        <end position="451"/>
    </location>
</feature>
<gene>
    <name evidence="2" type="ORF">L0C25_10420</name>
</gene>
<evidence type="ECO:0000256" key="1">
    <source>
        <dbReference type="SAM" id="SignalP"/>
    </source>
</evidence>
<dbReference type="RefSeq" id="WP_271636432.1">
    <property type="nucleotide sequence ID" value="NZ_CP094970.1"/>
</dbReference>
<dbReference type="Proteomes" id="UP001164390">
    <property type="component" value="Chromosome"/>
</dbReference>
<keyword evidence="1" id="KW-0732">Signal</keyword>
<organism evidence="2 3">
    <name type="scientific">Solicola gregarius</name>
    <dbReference type="NCBI Taxonomy" id="2908642"/>
    <lineage>
        <taxon>Bacteria</taxon>
        <taxon>Bacillati</taxon>
        <taxon>Actinomycetota</taxon>
        <taxon>Actinomycetes</taxon>
        <taxon>Propionibacteriales</taxon>
        <taxon>Nocardioidaceae</taxon>
        <taxon>Solicola</taxon>
    </lineage>
</organism>
<accession>A0AA46TM58</accession>
<feature type="signal peptide" evidence="1">
    <location>
        <begin position="1"/>
        <end position="17"/>
    </location>
</feature>
<evidence type="ECO:0000313" key="2">
    <source>
        <dbReference type="EMBL" id="UYM07457.1"/>
    </source>
</evidence>